<dbReference type="PATRIC" id="fig|1339315.3.peg.4255"/>
<gene>
    <name evidence="1" type="ORF">M124_3609</name>
</gene>
<comment type="caution">
    <text evidence="1">The sequence shown here is derived from an EMBL/GenBank/DDBJ whole genome shotgun (WGS) entry which is preliminary data.</text>
</comment>
<dbReference type="Proteomes" id="UP000020529">
    <property type="component" value="Unassembled WGS sequence"/>
</dbReference>
<dbReference type="AlphaFoldDB" id="A0A015SKG5"/>
<protein>
    <submittedName>
        <fullName evidence="1">Uncharacterized protein</fullName>
    </submittedName>
</protein>
<sequence length="45" mass="5420">MALCIQLNIFDLFLTDILALPRKKEYLYHQIKNWKDHENNPHPKG</sequence>
<proteinExistence type="predicted"/>
<accession>A0A015SKG5</accession>
<organism evidence="1 2">
    <name type="scientific">Bacteroides fragilis str. 3988T(B)14</name>
    <dbReference type="NCBI Taxonomy" id="1339315"/>
    <lineage>
        <taxon>Bacteria</taxon>
        <taxon>Pseudomonadati</taxon>
        <taxon>Bacteroidota</taxon>
        <taxon>Bacteroidia</taxon>
        <taxon>Bacteroidales</taxon>
        <taxon>Bacteroidaceae</taxon>
        <taxon>Bacteroides</taxon>
    </lineage>
</organism>
<dbReference type="EMBL" id="JGCY01000398">
    <property type="protein sequence ID" value="EXY72689.1"/>
    <property type="molecule type" value="Genomic_DNA"/>
</dbReference>
<name>A0A015SKG5_BACFG</name>
<evidence type="ECO:0000313" key="1">
    <source>
        <dbReference type="EMBL" id="EXY72689.1"/>
    </source>
</evidence>
<evidence type="ECO:0000313" key="2">
    <source>
        <dbReference type="Proteomes" id="UP000020529"/>
    </source>
</evidence>
<reference evidence="1 2" key="1">
    <citation type="submission" date="2014-02" db="EMBL/GenBank/DDBJ databases">
        <authorList>
            <person name="Sears C."/>
            <person name="Carroll K."/>
            <person name="Sack B.R."/>
            <person name="Qadri F."/>
            <person name="Myers L.L."/>
            <person name="Chung G.-T."/>
            <person name="Escheverria P."/>
            <person name="Fraser C.M."/>
            <person name="Sadzewicz L."/>
            <person name="Shefchek K.A."/>
            <person name="Tallon L."/>
            <person name="Das S.P."/>
            <person name="Daugherty S."/>
            <person name="Mongodin E.F."/>
        </authorList>
    </citation>
    <scope>NUCLEOTIDE SEQUENCE [LARGE SCALE GENOMIC DNA]</scope>
    <source>
        <strain evidence="2">3988T(B)14</strain>
    </source>
</reference>